<feature type="domain" description="HAMP" evidence="7">
    <location>
        <begin position="324"/>
        <end position="376"/>
    </location>
</feature>
<evidence type="ECO:0000256" key="5">
    <source>
        <dbReference type="ARBA" id="ARBA00023136"/>
    </source>
</evidence>
<proteinExistence type="predicted"/>
<protein>
    <submittedName>
        <fullName evidence="8">HAMP domain-containing protein</fullName>
    </submittedName>
</protein>
<dbReference type="Pfam" id="PF06580">
    <property type="entry name" value="His_kinase"/>
    <property type="match status" value="1"/>
</dbReference>
<evidence type="ECO:0000259" key="7">
    <source>
        <dbReference type="PROSITE" id="PS50885"/>
    </source>
</evidence>
<dbReference type="PANTHER" id="PTHR34220">
    <property type="entry name" value="SENSOR HISTIDINE KINASE YPDA"/>
    <property type="match status" value="1"/>
</dbReference>
<keyword evidence="4" id="KW-0808">Transferase</keyword>
<dbReference type="InterPro" id="IPR050640">
    <property type="entry name" value="Bact_2-comp_sensor_kinase"/>
</dbReference>
<keyword evidence="5 6" id="KW-0472">Membrane</keyword>
<keyword evidence="6" id="KW-1133">Transmembrane helix</keyword>
<dbReference type="AlphaFoldDB" id="A0A368W1W2"/>
<dbReference type="InterPro" id="IPR010559">
    <property type="entry name" value="Sig_transdc_His_kin_internal"/>
</dbReference>
<sequence length="601" mass="68761">MIRWFKRLTPETFKNRILLAVLLFVLTPIALLVLYNFKETERVLQENAAAKNMEQLEDIKNSFVDVMSIVMKTGLLLEQDTTLRSALQNPEQYDAIKRKSIVENRFAAIENSFFLTGATVYYTLLDLHSNVYTSFNPSNALDYEELKREAWVEALGKEGGERYFWNPSDSNYVYREQTKSRNMLSLYELLRDDGLKPFAYGRFSIDYEDWFIRTTKGRQGEGAYFLLDASGHTTLQSVAGDSIKKSVVEQIVSTSGEALFTALVDEQEREQYTFSYIPELKGYIVKKVPLSLLFQEVDKLKQRFFLGFSLILLLFVLLIYFISSTITVPLKRFQKKMESTVKANLKVNLKEDGRGEILALTQSFNMMINDINGLLERLKLEERQKQFVRFQVLLAQMNPHFLLNTLNTVKSIALERDQDDIYEICVSLGKILETTLNTEVDLILLKDEMILIDSYMDIQKARFGHGITISYEVGGELLYALIPKFCLQPLVENALLHGFGQSLQNGHIHIKATTKNALLYLEVADNGVGLEKANEMKASRKRKGIGIQNIRESLQLIFKDQSTGVSLDSNGNGTRVLMHLPLLLSKPYQKEDKTNVADINR</sequence>
<keyword evidence="3" id="KW-0597">Phosphoprotein</keyword>
<dbReference type="EMBL" id="QPJD01000006">
    <property type="protein sequence ID" value="RCW48505.1"/>
    <property type="molecule type" value="Genomic_DNA"/>
</dbReference>
<reference evidence="8 9" key="1">
    <citation type="submission" date="2018-07" db="EMBL/GenBank/DDBJ databases">
        <title>Genomic Encyclopedia of Type Strains, Phase III (KMG-III): the genomes of soil and plant-associated and newly described type strains.</title>
        <authorList>
            <person name="Whitman W."/>
        </authorList>
    </citation>
    <scope>NUCLEOTIDE SEQUENCE [LARGE SCALE GENOMIC DNA]</scope>
    <source>
        <strain evidence="8 9">CECT 7506</strain>
    </source>
</reference>
<evidence type="ECO:0000256" key="6">
    <source>
        <dbReference type="SAM" id="Phobius"/>
    </source>
</evidence>
<dbReference type="Gene3D" id="6.10.340.10">
    <property type="match status" value="1"/>
</dbReference>
<feature type="transmembrane region" description="Helical" evidence="6">
    <location>
        <begin position="17"/>
        <end position="37"/>
    </location>
</feature>
<dbReference type="CDD" id="cd06225">
    <property type="entry name" value="HAMP"/>
    <property type="match status" value="1"/>
</dbReference>
<keyword evidence="6" id="KW-0812">Transmembrane</keyword>
<comment type="subcellular location">
    <subcellularLocation>
        <location evidence="1">Cell membrane</location>
        <topology evidence="1">Multi-pass membrane protein</topology>
    </subcellularLocation>
</comment>
<accession>A0A368W1W2</accession>
<organism evidence="8 9">
    <name type="scientific">Paenibacillus prosopidis</name>
    <dbReference type="NCBI Taxonomy" id="630520"/>
    <lineage>
        <taxon>Bacteria</taxon>
        <taxon>Bacillati</taxon>
        <taxon>Bacillota</taxon>
        <taxon>Bacilli</taxon>
        <taxon>Bacillales</taxon>
        <taxon>Paenibacillaceae</taxon>
        <taxon>Paenibacillus</taxon>
    </lineage>
</organism>
<dbReference type="Gene3D" id="3.30.565.10">
    <property type="entry name" value="Histidine kinase-like ATPase, C-terminal domain"/>
    <property type="match status" value="1"/>
</dbReference>
<dbReference type="RefSeq" id="WP_114380102.1">
    <property type="nucleotide sequence ID" value="NZ_QPJD01000006.1"/>
</dbReference>
<name>A0A368W1W2_9BACL</name>
<dbReference type="PANTHER" id="PTHR34220:SF7">
    <property type="entry name" value="SENSOR HISTIDINE KINASE YPDA"/>
    <property type="match status" value="1"/>
</dbReference>
<keyword evidence="2" id="KW-1003">Cell membrane</keyword>
<dbReference type="SUPFAM" id="SSF55874">
    <property type="entry name" value="ATPase domain of HSP90 chaperone/DNA topoisomerase II/histidine kinase"/>
    <property type="match status" value="1"/>
</dbReference>
<dbReference type="PROSITE" id="PS50885">
    <property type="entry name" value="HAMP"/>
    <property type="match status" value="1"/>
</dbReference>
<evidence type="ECO:0000313" key="8">
    <source>
        <dbReference type="EMBL" id="RCW48505.1"/>
    </source>
</evidence>
<evidence type="ECO:0000256" key="3">
    <source>
        <dbReference type="ARBA" id="ARBA00022553"/>
    </source>
</evidence>
<dbReference type="Pfam" id="PF00672">
    <property type="entry name" value="HAMP"/>
    <property type="match status" value="1"/>
</dbReference>
<dbReference type="GO" id="GO:0000155">
    <property type="term" value="F:phosphorelay sensor kinase activity"/>
    <property type="evidence" value="ECO:0007669"/>
    <property type="project" value="InterPro"/>
</dbReference>
<dbReference type="OrthoDB" id="2638092at2"/>
<dbReference type="InterPro" id="IPR003660">
    <property type="entry name" value="HAMP_dom"/>
</dbReference>
<gene>
    <name evidence="8" type="ORF">DFP97_106205</name>
</gene>
<evidence type="ECO:0000256" key="1">
    <source>
        <dbReference type="ARBA" id="ARBA00004651"/>
    </source>
</evidence>
<evidence type="ECO:0000256" key="4">
    <source>
        <dbReference type="ARBA" id="ARBA00022679"/>
    </source>
</evidence>
<keyword evidence="9" id="KW-1185">Reference proteome</keyword>
<evidence type="ECO:0000256" key="2">
    <source>
        <dbReference type="ARBA" id="ARBA00022475"/>
    </source>
</evidence>
<evidence type="ECO:0000313" key="9">
    <source>
        <dbReference type="Proteomes" id="UP000252415"/>
    </source>
</evidence>
<dbReference type="SMART" id="SM00304">
    <property type="entry name" value="HAMP"/>
    <property type="match status" value="1"/>
</dbReference>
<feature type="transmembrane region" description="Helical" evidence="6">
    <location>
        <begin position="304"/>
        <end position="322"/>
    </location>
</feature>
<dbReference type="Proteomes" id="UP000252415">
    <property type="component" value="Unassembled WGS sequence"/>
</dbReference>
<comment type="caution">
    <text evidence="8">The sequence shown here is derived from an EMBL/GenBank/DDBJ whole genome shotgun (WGS) entry which is preliminary data.</text>
</comment>
<dbReference type="GO" id="GO:0005886">
    <property type="term" value="C:plasma membrane"/>
    <property type="evidence" value="ECO:0007669"/>
    <property type="project" value="UniProtKB-SubCell"/>
</dbReference>
<dbReference type="InterPro" id="IPR036890">
    <property type="entry name" value="HATPase_C_sf"/>
</dbReference>